<evidence type="ECO:0000259" key="1">
    <source>
        <dbReference type="Pfam" id="PF07508"/>
    </source>
</evidence>
<reference evidence="2 3" key="1">
    <citation type="submission" date="2019-04" db="EMBL/GenBank/DDBJ databases">
        <title>Genome sequencing of Clostridium botulinum Groups I-IV and Clostridium butyricum.</title>
        <authorList>
            <person name="Brunt J."/>
            <person name="Van Vliet A.H.M."/>
            <person name="Stringer S.C."/>
            <person name="Carter A.T."/>
            <person name="Peck M.W."/>
        </authorList>
    </citation>
    <scope>NUCLEOTIDE SEQUENCE [LARGE SCALE GENOMIC DNA]</scope>
    <source>
        <strain evidence="2 3">IFR 18/054</strain>
    </source>
</reference>
<comment type="caution">
    <text evidence="2">The sequence shown here is derived from an EMBL/GenBank/DDBJ whole genome shotgun (WGS) entry which is preliminary data.</text>
</comment>
<proteinExistence type="predicted"/>
<name>A0A6B4U919_CLOBO</name>
<evidence type="ECO:0000313" key="3">
    <source>
        <dbReference type="Proteomes" id="UP000472521"/>
    </source>
</evidence>
<dbReference type="AlphaFoldDB" id="A0A6B4U919"/>
<dbReference type="Proteomes" id="UP000472521">
    <property type="component" value="Unassembled WGS sequence"/>
</dbReference>
<protein>
    <recommendedName>
        <fullName evidence="1">Recombinase domain-containing protein</fullName>
    </recommendedName>
</protein>
<dbReference type="GO" id="GO:0000150">
    <property type="term" value="F:DNA strand exchange activity"/>
    <property type="evidence" value="ECO:0007669"/>
    <property type="project" value="InterPro"/>
</dbReference>
<dbReference type="Gene3D" id="3.90.1750.20">
    <property type="entry name" value="Putative Large Serine Recombinase, Chain B, Domain 2"/>
    <property type="match status" value="1"/>
</dbReference>
<feature type="domain" description="Recombinase" evidence="1">
    <location>
        <begin position="29"/>
        <end position="88"/>
    </location>
</feature>
<dbReference type="Pfam" id="PF07508">
    <property type="entry name" value="Recombinase"/>
    <property type="match status" value="1"/>
</dbReference>
<sequence length="118" mass="14105">MFYFGTCVEFYRNNYIYVIIYGKIYMIIYKYGYSYIQIIKCLNDKGYKSKNVEIRSNSIYSILENEKYSGVYVFNKSSKKETFEKIREMMPSRKKEIGANKDKELYLLSGLIYCGWAV</sequence>
<dbReference type="EMBL" id="SWND01000005">
    <property type="protein sequence ID" value="NFF01976.1"/>
    <property type="molecule type" value="Genomic_DNA"/>
</dbReference>
<organism evidence="2 3">
    <name type="scientific">Clostridium botulinum</name>
    <dbReference type="NCBI Taxonomy" id="1491"/>
    <lineage>
        <taxon>Bacteria</taxon>
        <taxon>Bacillati</taxon>
        <taxon>Bacillota</taxon>
        <taxon>Clostridia</taxon>
        <taxon>Eubacteriales</taxon>
        <taxon>Clostridiaceae</taxon>
        <taxon>Clostridium</taxon>
    </lineage>
</organism>
<accession>A0A6B4U919</accession>
<gene>
    <name evidence="2" type="ORF">FCV25_09365</name>
</gene>
<dbReference type="GO" id="GO:0003677">
    <property type="term" value="F:DNA binding"/>
    <property type="evidence" value="ECO:0007669"/>
    <property type="project" value="InterPro"/>
</dbReference>
<dbReference type="InterPro" id="IPR011109">
    <property type="entry name" value="DNA_bind_recombinase_dom"/>
</dbReference>
<dbReference type="InterPro" id="IPR038109">
    <property type="entry name" value="DNA_bind_recomb_sf"/>
</dbReference>
<evidence type="ECO:0000313" key="2">
    <source>
        <dbReference type="EMBL" id="NFF01976.1"/>
    </source>
</evidence>